<dbReference type="GO" id="GO:0008168">
    <property type="term" value="F:methyltransferase activity"/>
    <property type="evidence" value="ECO:0007669"/>
    <property type="project" value="TreeGrafter"/>
</dbReference>
<organism evidence="3">
    <name type="scientific">Corethron hystrix</name>
    <dbReference type="NCBI Taxonomy" id="216773"/>
    <lineage>
        <taxon>Eukaryota</taxon>
        <taxon>Sar</taxon>
        <taxon>Stramenopiles</taxon>
        <taxon>Ochrophyta</taxon>
        <taxon>Bacillariophyta</taxon>
        <taxon>Coscinodiscophyceae</taxon>
        <taxon>Corethrophycidae</taxon>
        <taxon>Corethrales</taxon>
        <taxon>Corethraceae</taxon>
        <taxon>Corethron</taxon>
    </lineage>
</organism>
<dbReference type="CDD" id="cd02440">
    <property type="entry name" value="AdoMet_MTases"/>
    <property type="match status" value="1"/>
</dbReference>
<protein>
    <recommendedName>
        <fullName evidence="2">Methyltransferase domain-containing protein</fullName>
    </recommendedName>
</protein>
<reference evidence="3" key="1">
    <citation type="submission" date="2021-01" db="EMBL/GenBank/DDBJ databases">
        <authorList>
            <person name="Corre E."/>
            <person name="Pelletier E."/>
            <person name="Niang G."/>
            <person name="Scheremetjew M."/>
            <person name="Finn R."/>
            <person name="Kale V."/>
            <person name="Holt S."/>
            <person name="Cochrane G."/>
            <person name="Meng A."/>
            <person name="Brown T."/>
            <person name="Cohen L."/>
        </authorList>
    </citation>
    <scope>NUCLEOTIDE SEQUENCE</scope>
    <source>
        <strain evidence="3">308</strain>
    </source>
</reference>
<proteinExistence type="predicted"/>
<dbReference type="PANTHER" id="PTHR42912">
    <property type="entry name" value="METHYLTRANSFERASE"/>
    <property type="match status" value="1"/>
</dbReference>
<gene>
    <name evidence="3" type="ORF">CHYS00102_LOCUS22249</name>
</gene>
<dbReference type="InterPro" id="IPR050508">
    <property type="entry name" value="Methyltransf_Superfamily"/>
</dbReference>
<name>A0A7S1BQK6_9STRA</name>
<feature type="domain" description="Methyltransferase" evidence="2">
    <location>
        <begin position="146"/>
        <end position="248"/>
    </location>
</feature>
<dbReference type="SUPFAM" id="SSF53335">
    <property type="entry name" value="S-adenosyl-L-methionine-dependent methyltransferases"/>
    <property type="match status" value="1"/>
</dbReference>
<dbReference type="Pfam" id="PF13649">
    <property type="entry name" value="Methyltransf_25"/>
    <property type="match status" value="1"/>
</dbReference>
<dbReference type="AlphaFoldDB" id="A0A7S1BQK6"/>
<keyword evidence="1" id="KW-0732">Signal</keyword>
<dbReference type="Gene3D" id="3.40.50.150">
    <property type="entry name" value="Vaccinia Virus protein VP39"/>
    <property type="match status" value="1"/>
</dbReference>
<feature type="chain" id="PRO_5031271203" description="Methyltransferase domain-containing protein" evidence="1">
    <location>
        <begin position="17"/>
        <end position="326"/>
    </location>
</feature>
<feature type="signal peptide" evidence="1">
    <location>
        <begin position="1"/>
        <end position="16"/>
    </location>
</feature>
<evidence type="ECO:0000313" key="3">
    <source>
        <dbReference type="EMBL" id="CAD8895035.1"/>
    </source>
</evidence>
<sequence>MTVLSEIAILLPTVLGLLNVMHDGCAFSIDPKFITSARLSARSCRDCFFGQVSPLDEKNNSDESSENPFPVASSMLRRYLSFATISGITKCTLSSQMSHALSPLEASSSYDSYANTYDELDGGPLASALGIESARTDMISRAKGDVLEVGAGTGLNLDRYNFGKTNGERVTSLTLVDISEGMLNAARKKVERLGLPIPIKYVKLDATSELVKIFGRESFDTVVDTFSFCVMGEQGASNCVKQMIGVVKGRNEGGQILLLENSRSSNSLLGWYQDFTAEAAASIGGKGCVYNQDTGKIIRRSSLIIEKEQTYAAGVFRFYCCTVESA</sequence>
<evidence type="ECO:0000256" key="1">
    <source>
        <dbReference type="SAM" id="SignalP"/>
    </source>
</evidence>
<dbReference type="EMBL" id="HBFR01030592">
    <property type="protein sequence ID" value="CAD8895035.1"/>
    <property type="molecule type" value="Transcribed_RNA"/>
</dbReference>
<dbReference type="PANTHER" id="PTHR42912:SF96">
    <property type="entry name" value="METHYLTRANSFERASE DOMAIN-CONTAINING PROTEIN"/>
    <property type="match status" value="1"/>
</dbReference>
<dbReference type="InterPro" id="IPR029063">
    <property type="entry name" value="SAM-dependent_MTases_sf"/>
</dbReference>
<dbReference type="InterPro" id="IPR041698">
    <property type="entry name" value="Methyltransf_25"/>
</dbReference>
<accession>A0A7S1BQK6</accession>
<evidence type="ECO:0000259" key="2">
    <source>
        <dbReference type="Pfam" id="PF13649"/>
    </source>
</evidence>